<evidence type="ECO:0000313" key="2">
    <source>
        <dbReference type="Proteomes" id="UP001314170"/>
    </source>
</evidence>
<dbReference type="EMBL" id="CAWUPB010001159">
    <property type="protein sequence ID" value="CAK7340044.1"/>
    <property type="molecule type" value="Genomic_DNA"/>
</dbReference>
<proteinExistence type="predicted"/>
<dbReference type="AlphaFoldDB" id="A0AAV1RXH9"/>
<gene>
    <name evidence="1" type="ORF">DCAF_LOCUS15124</name>
</gene>
<organism evidence="1 2">
    <name type="scientific">Dovyalis caffra</name>
    <dbReference type="NCBI Taxonomy" id="77055"/>
    <lineage>
        <taxon>Eukaryota</taxon>
        <taxon>Viridiplantae</taxon>
        <taxon>Streptophyta</taxon>
        <taxon>Embryophyta</taxon>
        <taxon>Tracheophyta</taxon>
        <taxon>Spermatophyta</taxon>
        <taxon>Magnoliopsida</taxon>
        <taxon>eudicotyledons</taxon>
        <taxon>Gunneridae</taxon>
        <taxon>Pentapetalae</taxon>
        <taxon>rosids</taxon>
        <taxon>fabids</taxon>
        <taxon>Malpighiales</taxon>
        <taxon>Salicaceae</taxon>
        <taxon>Flacourtieae</taxon>
        <taxon>Dovyalis</taxon>
    </lineage>
</organism>
<accession>A0AAV1RXH9</accession>
<protein>
    <submittedName>
        <fullName evidence="1">Uncharacterized protein</fullName>
    </submittedName>
</protein>
<reference evidence="1 2" key="1">
    <citation type="submission" date="2024-01" db="EMBL/GenBank/DDBJ databases">
        <authorList>
            <person name="Waweru B."/>
        </authorList>
    </citation>
    <scope>NUCLEOTIDE SEQUENCE [LARGE SCALE GENOMIC DNA]</scope>
</reference>
<sequence length="72" mass="8176">MEMMDDNRFTTVVPENACKNDIIEALPLTEPNLKENINTSNAFECLNMIEYHSMDDGILIEHVEPDLSPHTA</sequence>
<keyword evidence="2" id="KW-1185">Reference proteome</keyword>
<comment type="caution">
    <text evidence="1">The sequence shown here is derived from an EMBL/GenBank/DDBJ whole genome shotgun (WGS) entry which is preliminary data.</text>
</comment>
<name>A0AAV1RXH9_9ROSI</name>
<evidence type="ECO:0000313" key="1">
    <source>
        <dbReference type="EMBL" id="CAK7340044.1"/>
    </source>
</evidence>
<dbReference type="Proteomes" id="UP001314170">
    <property type="component" value="Unassembled WGS sequence"/>
</dbReference>